<organism evidence="1 2">
    <name type="scientific">Amphibacillus xylanus (strain ATCC 51415 / DSM 6626 / JCM 7361 / LMG 17667 / NBRC 15112 / Ep01)</name>
    <dbReference type="NCBI Taxonomy" id="698758"/>
    <lineage>
        <taxon>Bacteria</taxon>
        <taxon>Bacillati</taxon>
        <taxon>Bacillota</taxon>
        <taxon>Bacilli</taxon>
        <taxon>Bacillales</taxon>
        <taxon>Bacillaceae</taxon>
        <taxon>Amphibacillus</taxon>
    </lineage>
</organism>
<sequence>MLAEAEHKPEGILDLIDKVLNTRSPEAVKQFVTAIDNFTNSGIEASEWASCVVTEEELGCSEAYI</sequence>
<reference evidence="1 2" key="1">
    <citation type="submission" date="2011-01" db="EMBL/GenBank/DDBJ databases">
        <title>Whole genome sequence of Amphibacillus xylinus NBRC 15112.</title>
        <authorList>
            <person name="Nakazawa H."/>
            <person name="Katano Y."/>
            <person name="Nakamura S."/>
            <person name="Sasagawa M."/>
            <person name="Fukada J."/>
            <person name="Arai T."/>
            <person name="Sasakura N."/>
            <person name="Mochizuki D."/>
            <person name="Hosoyama A."/>
            <person name="Harada K."/>
            <person name="Horikawa H."/>
            <person name="Kato Y."/>
            <person name="Harada T."/>
            <person name="Sasaki K."/>
            <person name="Sekiguchi M."/>
            <person name="Hodoyama M."/>
            <person name="Nishiko R."/>
            <person name="Narita H."/>
            <person name="Hanamaki A."/>
            <person name="Hata C."/>
            <person name="Konno Y."/>
            <person name="Niimura Y."/>
            <person name="Yamazaki S."/>
            <person name="Fujita N."/>
        </authorList>
    </citation>
    <scope>NUCLEOTIDE SEQUENCE [LARGE SCALE GENOMIC DNA]</scope>
    <source>
        <strain evidence="2">ATCC 51415 / DSM 6626 / JCM 7361 / LMG 17667 / NBRC 15112 / Ep01</strain>
    </source>
</reference>
<name>K0J0M1_AMPXN</name>
<dbReference type="EMBL" id="AP012050">
    <property type="protein sequence ID" value="BAM46687.1"/>
    <property type="molecule type" value="Genomic_DNA"/>
</dbReference>
<dbReference type="AlphaFoldDB" id="K0J0M1"/>
<dbReference type="KEGG" id="axl:AXY_05550"/>
<keyword evidence="2" id="KW-1185">Reference proteome</keyword>
<dbReference type="HOGENOM" id="CLU_2840025_0_0_9"/>
<evidence type="ECO:0000313" key="2">
    <source>
        <dbReference type="Proteomes" id="UP000006294"/>
    </source>
</evidence>
<proteinExistence type="predicted"/>
<protein>
    <submittedName>
        <fullName evidence="1">Uncharacterized protein</fullName>
    </submittedName>
</protein>
<accession>K0J0M1</accession>
<evidence type="ECO:0000313" key="1">
    <source>
        <dbReference type="EMBL" id="BAM46687.1"/>
    </source>
</evidence>
<dbReference type="Proteomes" id="UP000006294">
    <property type="component" value="Chromosome"/>
</dbReference>
<gene>
    <name evidence="1" type="ordered locus">AXY_05550</name>
</gene>
<dbReference type="STRING" id="698758.AXY_05550"/>